<dbReference type="PANTHER" id="PTHR33463:SF220">
    <property type="entry name" value="NB-ARC DOMAIN-CONTAINING PROTEIN"/>
    <property type="match status" value="1"/>
</dbReference>
<sequence length="290" mass="33006">MGGCASVSVSCDQTLNQVGRCLTENANHIHNKLDENVETLQVSTQELKVLRNDLLTRVFLEEEKGHRWLATVQRWFVYGKRVFEKIKEVNVLKSRSDFRVVAERVPRSKVEERLIHVPVVGMKAMAEKVCSSLMEDEVGTLGLYGMGGVGKTTLLTQINNIFVNTENDFDLVIWVVVSKDQKMESVQETILWRLGRFSEEWKHLNEEEKASEIKQVLKVLFTTRSKEVCSEMRVDVEMEVKCLAPDEAWELFRMRAGDLTLESHPDIPGVARKIAGKCYGLPLALNVIGR</sequence>
<comment type="caution">
    <text evidence="5">The sequence shown here is derived from an EMBL/GenBank/DDBJ whole genome shotgun (WGS) entry which is preliminary data.</text>
</comment>
<dbReference type="FunFam" id="3.40.50.300:FF:001091">
    <property type="entry name" value="Probable disease resistance protein At1g61300"/>
    <property type="match status" value="1"/>
</dbReference>
<dbReference type="EMBL" id="QGKX02000088">
    <property type="protein sequence ID" value="KAF3587837.1"/>
    <property type="molecule type" value="Genomic_DNA"/>
</dbReference>
<dbReference type="GO" id="GO:0006952">
    <property type="term" value="P:defense response"/>
    <property type="evidence" value="ECO:0007669"/>
    <property type="project" value="UniProtKB-KW"/>
</dbReference>
<keyword evidence="3" id="KW-0067">ATP-binding</keyword>
<keyword evidence="1" id="KW-0547">Nucleotide-binding</keyword>
<reference evidence="5" key="1">
    <citation type="submission" date="2019-12" db="EMBL/GenBank/DDBJ databases">
        <title>Genome sequencing and annotation of Brassica cretica.</title>
        <authorList>
            <person name="Studholme D.J."/>
            <person name="Sarris P."/>
        </authorList>
    </citation>
    <scope>NUCLEOTIDE SEQUENCE</scope>
    <source>
        <strain evidence="5">PFS-109/04</strain>
        <tissue evidence="5">Leaf</tissue>
    </source>
</reference>
<dbReference type="GO" id="GO:0005524">
    <property type="term" value="F:ATP binding"/>
    <property type="evidence" value="ECO:0007669"/>
    <property type="project" value="UniProtKB-KW"/>
</dbReference>
<dbReference type="InterPro" id="IPR027417">
    <property type="entry name" value="P-loop_NTPase"/>
</dbReference>
<dbReference type="AlphaFoldDB" id="A0A8S9S3U3"/>
<proteinExistence type="predicted"/>
<protein>
    <recommendedName>
        <fullName evidence="4">NB-ARC domain-containing protein</fullName>
    </recommendedName>
</protein>
<gene>
    <name evidence="5" type="ORF">F2Q69_00026796</name>
</gene>
<keyword evidence="2" id="KW-0611">Plant defense</keyword>
<accession>A0A8S9S3U3</accession>
<dbReference type="Pfam" id="PF00931">
    <property type="entry name" value="NB-ARC"/>
    <property type="match status" value="1"/>
</dbReference>
<name>A0A8S9S3U3_BRACR</name>
<dbReference type="PRINTS" id="PR00364">
    <property type="entry name" value="DISEASERSIST"/>
</dbReference>
<dbReference type="Gene3D" id="3.40.50.300">
    <property type="entry name" value="P-loop containing nucleotide triphosphate hydrolases"/>
    <property type="match status" value="1"/>
</dbReference>
<dbReference type="InterPro" id="IPR002182">
    <property type="entry name" value="NB-ARC"/>
</dbReference>
<dbReference type="Proteomes" id="UP000712600">
    <property type="component" value="Unassembled WGS sequence"/>
</dbReference>
<evidence type="ECO:0000256" key="1">
    <source>
        <dbReference type="ARBA" id="ARBA00022741"/>
    </source>
</evidence>
<dbReference type="PANTHER" id="PTHR33463">
    <property type="entry name" value="NB-ARC DOMAIN-CONTAINING PROTEIN-RELATED"/>
    <property type="match status" value="1"/>
</dbReference>
<dbReference type="Gene3D" id="1.10.8.430">
    <property type="entry name" value="Helical domain of apoptotic protease-activating factors"/>
    <property type="match status" value="1"/>
</dbReference>
<dbReference type="GO" id="GO:0043531">
    <property type="term" value="F:ADP binding"/>
    <property type="evidence" value="ECO:0007669"/>
    <property type="project" value="InterPro"/>
</dbReference>
<dbReference type="InterPro" id="IPR042197">
    <property type="entry name" value="Apaf_helical"/>
</dbReference>
<evidence type="ECO:0000256" key="3">
    <source>
        <dbReference type="ARBA" id="ARBA00022840"/>
    </source>
</evidence>
<evidence type="ECO:0000256" key="2">
    <source>
        <dbReference type="ARBA" id="ARBA00022821"/>
    </source>
</evidence>
<organism evidence="5 6">
    <name type="scientific">Brassica cretica</name>
    <name type="common">Mustard</name>
    <dbReference type="NCBI Taxonomy" id="69181"/>
    <lineage>
        <taxon>Eukaryota</taxon>
        <taxon>Viridiplantae</taxon>
        <taxon>Streptophyta</taxon>
        <taxon>Embryophyta</taxon>
        <taxon>Tracheophyta</taxon>
        <taxon>Spermatophyta</taxon>
        <taxon>Magnoliopsida</taxon>
        <taxon>eudicotyledons</taxon>
        <taxon>Gunneridae</taxon>
        <taxon>Pentapetalae</taxon>
        <taxon>rosids</taxon>
        <taxon>malvids</taxon>
        <taxon>Brassicales</taxon>
        <taxon>Brassicaceae</taxon>
        <taxon>Brassiceae</taxon>
        <taxon>Brassica</taxon>
    </lineage>
</organism>
<evidence type="ECO:0000259" key="4">
    <source>
        <dbReference type="Pfam" id="PF00931"/>
    </source>
</evidence>
<evidence type="ECO:0000313" key="5">
    <source>
        <dbReference type="EMBL" id="KAF3587837.1"/>
    </source>
</evidence>
<evidence type="ECO:0000313" key="6">
    <source>
        <dbReference type="Proteomes" id="UP000712600"/>
    </source>
</evidence>
<dbReference type="SUPFAM" id="SSF52540">
    <property type="entry name" value="P-loop containing nucleoside triphosphate hydrolases"/>
    <property type="match status" value="1"/>
</dbReference>
<feature type="domain" description="NB-ARC" evidence="4">
    <location>
        <begin position="123"/>
        <end position="218"/>
    </location>
</feature>
<dbReference type="InterPro" id="IPR050905">
    <property type="entry name" value="Plant_NBS-LRR"/>
</dbReference>